<gene>
    <name evidence="2" type="ORF">DB43_EF00200</name>
</gene>
<dbReference type="GO" id="GO:0004029">
    <property type="term" value="F:aldehyde dehydrogenase (NAD+) activity"/>
    <property type="evidence" value="ECO:0007669"/>
    <property type="project" value="TreeGrafter"/>
</dbReference>
<sequence length="271" mass="30451">MSADLNIGILGCGYVGKAAAQSLQHQHCVTASTRRLNRIEELSTYATKVVLLEKSFDSLLEEQDILIVSVAPSQNDSYEQCYLETARAITQSIADYPRIKQIIYTSSTSVYGEHQGAWVDEDTEPKPSNKKTCILLETENTLLSLASETLSICILRLGEIFGPGRELINRFNSHERKIFPGSGENFTNLTPLRDIVQVINYAINNSLGGIYNLCLDEHPPRKLLYEQICKRNNFPVPLWDTQKQTIHVGNKRVLCDKIKLTGYSLPFQGLE</sequence>
<feature type="domain" description="NAD-dependent epimerase/dehydratase" evidence="1">
    <location>
        <begin position="11"/>
        <end position="213"/>
    </location>
</feature>
<dbReference type="PATRIC" id="fig|83552.4.peg.458"/>
<organism evidence="2 3">
    <name type="scientific">Parachlamydia acanthamoebae</name>
    <dbReference type="NCBI Taxonomy" id="83552"/>
    <lineage>
        <taxon>Bacteria</taxon>
        <taxon>Pseudomonadati</taxon>
        <taxon>Chlamydiota</taxon>
        <taxon>Chlamydiia</taxon>
        <taxon>Parachlamydiales</taxon>
        <taxon>Parachlamydiaceae</taxon>
        <taxon>Parachlamydia</taxon>
    </lineage>
</organism>
<dbReference type="InterPro" id="IPR036291">
    <property type="entry name" value="NAD(P)-bd_dom_sf"/>
</dbReference>
<dbReference type="AlphaFoldDB" id="A0A0C1EE08"/>
<dbReference type="InterPro" id="IPR001509">
    <property type="entry name" value="Epimerase_deHydtase"/>
</dbReference>
<dbReference type="GO" id="GO:0005737">
    <property type="term" value="C:cytoplasm"/>
    <property type="evidence" value="ECO:0007669"/>
    <property type="project" value="TreeGrafter"/>
</dbReference>
<dbReference type="SUPFAM" id="SSF51735">
    <property type="entry name" value="NAD(P)-binding Rossmann-fold domains"/>
    <property type="match status" value="1"/>
</dbReference>
<name>A0A0C1EE08_9BACT</name>
<evidence type="ECO:0000313" key="2">
    <source>
        <dbReference type="EMBL" id="KIA78338.1"/>
    </source>
</evidence>
<dbReference type="OMA" id="MVHRDDA"/>
<dbReference type="Proteomes" id="UP000031307">
    <property type="component" value="Unassembled WGS sequence"/>
</dbReference>
<evidence type="ECO:0000259" key="1">
    <source>
        <dbReference type="Pfam" id="PF01370"/>
    </source>
</evidence>
<dbReference type="RefSeq" id="WP_006340384.1">
    <property type="nucleotide sequence ID" value="NZ_BAWW01000007.1"/>
</dbReference>
<protein>
    <recommendedName>
        <fullName evidence="1">NAD-dependent epimerase/dehydratase domain-containing protein</fullName>
    </recommendedName>
</protein>
<comment type="caution">
    <text evidence="2">The sequence shown here is derived from an EMBL/GenBank/DDBJ whole genome shotgun (WGS) entry which is preliminary data.</text>
</comment>
<dbReference type="Pfam" id="PF01370">
    <property type="entry name" value="Epimerase"/>
    <property type="match status" value="1"/>
</dbReference>
<reference evidence="2 3" key="1">
    <citation type="journal article" date="2014" name="Mol. Biol. Evol.">
        <title>Massive expansion of Ubiquitination-related gene families within the Chlamydiae.</title>
        <authorList>
            <person name="Domman D."/>
            <person name="Collingro A."/>
            <person name="Lagkouvardos I."/>
            <person name="Gehre L."/>
            <person name="Weinmaier T."/>
            <person name="Rattei T."/>
            <person name="Subtil A."/>
            <person name="Horn M."/>
        </authorList>
    </citation>
    <scope>NUCLEOTIDE SEQUENCE [LARGE SCALE GENOMIC DNA]</scope>
    <source>
        <strain evidence="2 3">OEW1</strain>
    </source>
</reference>
<dbReference type="PANTHER" id="PTHR48079:SF6">
    <property type="entry name" value="NAD(P)-BINDING DOMAIN-CONTAINING PROTEIN-RELATED"/>
    <property type="match status" value="1"/>
</dbReference>
<dbReference type="PANTHER" id="PTHR48079">
    <property type="entry name" value="PROTEIN YEEZ"/>
    <property type="match status" value="1"/>
</dbReference>
<dbReference type="InterPro" id="IPR051783">
    <property type="entry name" value="NAD(P)-dependent_oxidoreduct"/>
</dbReference>
<proteinExistence type="predicted"/>
<evidence type="ECO:0000313" key="3">
    <source>
        <dbReference type="Proteomes" id="UP000031307"/>
    </source>
</evidence>
<dbReference type="Gene3D" id="3.40.50.720">
    <property type="entry name" value="NAD(P)-binding Rossmann-like Domain"/>
    <property type="match status" value="1"/>
</dbReference>
<dbReference type="EMBL" id="JSAM01000026">
    <property type="protein sequence ID" value="KIA78338.1"/>
    <property type="molecule type" value="Genomic_DNA"/>
</dbReference>
<dbReference type="CDD" id="cd05266">
    <property type="entry name" value="SDR_a4"/>
    <property type="match status" value="1"/>
</dbReference>
<accession>A0A0C1EE08</accession>